<reference evidence="1 2" key="1">
    <citation type="submission" date="2015-09" db="EMBL/GenBank/DDBJ databases">
        <authorList>
            <consortium name="Pathogen Informatics"/>
        </authorList>
    </citation>
    <scope>NUCLEOTIDE SEQUENCE [LARGE SCALE GENOMIC DNA]</scope>
    <source>
        <strain evidence="1 2">2789STDY5608835</strain>
    </source>
</reference>
<sequence length="52" mass="6330">MVLPDVPVRLFFFYLVMSWKKGYYNKDLIGRHIMLKSWSKIQNKVRIEEITP</sequence>
<protein>
    <submittedName>
        <fullName evidence="1">Uncharacterized protein</fullName>
    </submittedName>
</protein>
<dbReference type="AlphaFoldDB" id="A0A174CZF9"/>
<evidence type="ECO:0000313" key="2">
    <source>
        <dbReference type="Proteomes" id="UP000095395"/>
    </source>
</evidence>
<accession>A0A174CZF9</accession>
<name>A0A174CZF9_9FIRM</name>
<dbReference type="EMBL" id="CYYR01000017">
    <property type="protein sequence ID" value="CUO18782.1"/>
    <property type="molecule type" value="Genomic_DNA"/>
</dbReference>
<evidence type="ECO:0000313" key="1">
    <source>
        <dbReference type="EMBL" id="CUO18782.1"/>
    </source>
</evidence>
<organism evidence="1 2">
    <name type="scientific">Roseburia inulinivorans</name>
    <dbReference type="NCBI Taxonomy" id="360807"/>
    <lineage>
        <taxon>Bacteria</taxon>
        <taxon>Bacillati</taxon>
        <taxon>Bacillota</taxon>
        <taxon>Clostridia</taxon>
        <taxon>Lachnospirales</taxon>
        <taxon>Lachnospiraceae</taxon>
        <taxon>Roseburia</taxon>
    </lineage>
</organism>
<proteinExistence type="predicted"/>
<dbReference type="Proteomes" id="UP000095395">
    <property type="component" value="Unassembled WGS sequence"/>
</dbReference>
<gene>
    <name evidence="1" type="ORF">ERS852392_02427</name>
</gene>